<dbReference type="Pfam" id="PF03372">
    <property type="entry name" value="Exo_endo_phos"/>
    <property type="match status" value="1"/>
</dbReference>
<reference evidence="3" key="1">
    <citation type="journal article" date="2015" name="Nat. Genet.">
        <title>The genome and transcriptome of the zoonotic hookworm Ancylostoma ceylanicum identify infection-specific gene families.</title>
        <authorList>
            <person name="Schwarz E.M."/>
            <person name="Hu Y."/>
            <person name="Antoshechkin I."/>
            <person name="Miller M.M."/>
            <person name="Sternberg P.W."/>
            <person name="Aroian R.V."/>
        </authorList>
    </citation>
    <scope>NUCLEOTIDE SEQUENCE</scope>
    <source>
        <strain evidence="3">HY135</strain>
    </source>
</reference>
<gene>
    <name evidence="2" type="primary">Acey_s0204.g1886</name>
    <name evidence="2" type="ORF">Y032_0204g1886</name>
</gene>
<feature type="domain" description="Reverse transcriptase" evidence="1">
    <location>
        <begin position="680"/>
        <end position="938"/>
    </location>
</feature>
<dbReference type="InterPro" id="IPR043502">
    <property type="entry name" value="DNA/RNA_pol_sf"/>
</dbReference>
<dbReference type="PANTHER" id="PTHR47027">
    <property type="entry name" value="REVERSE TRANSCRIPTASE DOMAIN-CONTAINING PROTEIN"/>
    <property type="match status" value="1"/>
</dbReference>
<dbReference type="AlphaFoldDB" id="A0A016SLX0"/>
<organism evidence="2 3">
    <name type="scientific">Ancylostoma ceylanicum</name>
    <dbReference type="NCBI Taxonomy" id="53326"/>
    <lineage>
        <taxon>Eukaryota</taxon>
        <taxon>Metazoa</taxon>
        <taxon>Ecdysozoa</taxon>
        <taxon>Nematoda</taxon>
        <taxon>Chromadorea</taxon>
        <taxon>Rhabditida</taxon>
        <taxon>Rhabditina</taxon>
        <taxon>Rhabditomorpha</taxon>
        <taxon>Strongyloidea</taxon>
        <taxon>Ancylostomatidae</taxon>
        <taxon>Ancylostomatinae</taxon>
        <taxon>Ancylostoma</taxon>
    </lineage>
</organism>
<evidence type="ECO:0000259" key="1">
    <source>
        <dbReference type="PROSITE" id="PS50878"/>
    </source>
</evidence>
<dbReference type="Gene3D" id="3.60.10.10">
    <property type="entry name" value="Endonuclease/exonuclease/phosphatase"/>
    <property type="match status" value="1"/>
</dbReference>
<comment type="caution">
    <text evidence="2">The sequence shown here is derived from an EMBL/GenBank/DDBJ whole genome shotgun (WGS) entry which is preliminary data.</text>
</comment>
<dbReference type="CDD" id="cd09076">
    <property type="entry name" value="L1-EN"/>
    <property type="match status" value="1"/>
</dbReference>
<evidence type="ECO:0000313" key="2">
    <source>
        <dbReference type="EMBL" id="EYB91590.1"/>
    </source>
</evidence>
<name>A0A016SLX0_9BILA</name>
<dbReference type="PANTHER" id="PTHR47027:SF28">
    <property type="entry name" value="ENDONUCLEASE-REVERSE TRANSCRIPTASE"/>
    <property type="match status" value="1"/>
</dbReference>
<dbReference type="GO" id="GO:0003824">
    <property type="term" value="F:catalytic activity"/>
    <property type="evidence" value="ECO:0007669"/>
    <property type="project" value="InterPro"/>
</dbReference>
<dbReference type="SUPFAM" id="SSF56219">
    <property type="entry name" value="DNase I-like"/>
    <property type="match status" value="1"/>
</dbReference>
<dbReference type="SUPFAM" id="SSF56672">
    <property type="entry name" value="DNA/RNA polymerases"/>
    <property type="match status" value="1"/>
</dbReference>
<dbReference type="Gene3D" id="3.40.525.10">
    <property type="entry name" value="CRAL-TRIO lipid binding domain"/>
    <property type="match status" value="1"/>
</dbReference>
<dbReference type="InterPro" id="IPR043128">
    <property type="entry name" value="Rev_trsase/Diguanyl_cyclase"/>
</dbReference>
<proteinExistence type="predicted"/>
<dbReference type="InterPro" id="IPR036865">
    <property type="entry name" value="CRAL-TRIO_dom_sf"/>
</dbReference>
<dbReference type="CDD" id="cd01650">
    <property type="entry name" value="RT_nLTR_like"/>
    <property type="match status" value="1"/>
</dbReference>
<protein>
    <recommendedName>
        <fullName evidence="1">Reverse transcriptase domain-containing protein</fullName>
    </recommendedName>
</protein>
<evidence type="ECO:0000313" key="3">
    <source>
        <dbReference type="Proteomes" id="UP000024635"/>
    </source>
</evidence>
<dbReference type="PROSITE" id="PS50878">
    <property type="entry name" value="RT_POL"/>
    <property type="match status" value="1"/>
</dbReference>
<dbReference type="InterPro" id="IPR005135">
    <property type="entry name" value="Endo/exonuclease/phosphatase"/>
</dbReference>
<sequence>MAVMHAALSPTRPISAEEQQAIVDLRTILPSIECLEDSYILRWLRAKDLRFDETAEALKKHVTFRKAWELDTIDSWVAPECLEKYCGYGFLSDKEGRPILMSLLGNMDVEAIPASDSATSRPMNTTSRLDKIMVCAVKEFSNKARASPGGDALHLYSPGVAKNGQGLLAIKGHSKERKYRTIRLASINIGTLTGRSRELAATLKKRKVDIACVQETRWKGAKSRDIGDGYKLIYHGTTSGHNGVGIIVNNDYRDFVTSVQRVSDRLMSIKITEGSNVLRIVSAYAPQCGCTDDTKEQFYRGFEELLQGFDEGENVIIGGDFNGHVGSARDGYERWHGGQGYGARNEMGTMLLDHAEAADLAVVNTFFKKKNEHLITYCSGGRATQIDYILVRRKELKNVIDAKVIPSDNIAPQHHLLVMDMRLQHRRSKRPQVPSERIKWWKLTEHKAELETVVKTAIRTASAGDVKTKWSVLEQAITEGARDILGTTKPGRPFIDKQTWWWSEEVQVLVKKKKDAYKRWLKMRSDDSLREYREAKAEAKKAVATAKAARYRALYEELDTADGEKKIYRIAKARQRATEDLGHVVQMKDNDGRLLHRLPDILNRWREHYHATCNEEFPHPPMPTVSSVLGPVPLIEEEEVTAALARMKNGKSPGPDNLPSEVWKIAEGAGTRWLSSFFNEMVAEGKLPSSWTTSTTVPIWKGKGDIADCTTYRPIRLLCHTMKIFERILDSRLRDIVEVSRNQCGFVKKCSTTDAIHAVRLLTEKHREKKKTVHLAFLDLEKAFDRVPRELIWLSLRAHGVPEEYVRWTQLLYKDAKSSVRCAAGTSPPFEVCVGVHQGSALSPLLFILCMDTISSDLQSTTPWTLLYADDVMIAASTREELQQKVQAWKDRLEQYGMRLNVKKTEYVECGEQTPGTIFVDDAEVPKASAFKYLGSRISADGSTLVEAEYRANAAWSKWRQVTGVMCDRKVPLKLKSKIYRTVVRPVALYGAECWPTTLKHEQTLHTMEMRMLRWTQGLTRLDRVRNDDVRAMFGVAPIVAKMREARLRWYGHVLRSDDNSVAKSAMNITVEGRRPRGRPKTRWLDRIEEDMRLLKLTDEDAFNRGKWRNHTRNADPCSWEHG</sequence>
<dbReference type="InterPro" id="IPR036691">
    <property type="entry name" value="Endo/exonu/phosph_ase_sf"/>
</dbReference>
<dbReference type="EMBL" id="JARK01001540">
    <property type="protein sequence ID" value="EYB91590.1"/>
    <property type="molecule type" value="Genomic_DNA"/>
</dbReference>
<dbReference type="STRING" id="53326.A0A016SLX0"/>
<dbReference type="InterPro" id="IPR000477">
    <property type="entry name" value="RT_dom"/>
</dbReference>
<dbReference type="SUPFAM" id="SSF46938">
    <property type="entry name" value="CRAL/TRIO N-terminal domain"/>
    <property type="match status" value="1"/>
</dbReference>
<accession>A0A016SLX0</accession>
<dbReference type="Pfam" id="PF00078">
    <property type="entry name" value="RVT_1"/>
    <property type="match status" value="1"/>
</dbReference>
<dbReference type="OrthoDB" id="1434354at2759"/>
<dbReference type="Gene3D" id="3.30.70.270">
    <property type="match status" value="1"/>
</dbReference>
<dbReference type="Proteomes" id="UP000024635">
    <property type="component" value="Unassembled WGS sequence"/>
</dbReference>
<keyword evidence="3" id="KW-1185">Reference proteome</keyword>
<dbReference type="InterPro" id="IPR036273">
    <property type="entry name" value="CRAL/TRIO_N_dom_sf"/>
</dbReference>